<evidence type="ECO:0000313" key="4">
    <source>
        <dbReference type="RefSeq" id="XP_022081642.1"/>
    </source>
</evidence>
<accession>A0A8B7XN89</accession>
<keyword evidence="2" id="KW-0812">Transmembrane</keyword>
<dbReference type="KEGG" id="aplc:110974365"/>
<evidence type="ECO:0000313" key="3">
    <source>
        <dbReference type="Proteomes" id="UP000694845"/>
    </source>
</evidence>
<keyword evidence="2" id="KW-0472">Membrane</keyword>
<organism evidence="3 4">
    <name type="scientific">Acanthaster planci</name>
    <name type="common">Crown-of-thorns starfish</name>
    <dbReference type="NCBI Taxonomy" id="133434"/>
    <lineage>
        <taxon>Eukaryota</taxon>
        <taxon>Metazoa</taxon>
        <taxon>Echinodermata</taxon>
        <taxon>Eleutherozoa</taxon>
        <taxon>Asterozoa</taxon>
        <taxon>Asteroidea</taxon>
        <taxon>Valvatacea</taxon>
        <taxon>Valvatida</taxon>
        <taxon>Acanthasteridae</taxon>
        <taxon>Acanthaster</taxon>
    </lineage>
</organism>
<feature type="transmembrane region" description="Helical" evidence="2">
    <location>
        <begin position="53"/>
        <end position="71"/>
    </location>
</feature>
<proteinExistence type="predicted"/>
<dbReference type="RefSeq" id="XP_022081642.1">
    <property type="nucleotide sequence ID" value="XM_022225950.1"/>
</dbReference>
<keyword evidence="2" id="KW-1133">Transmembrane helix</keyword>
<gene>
    <name evidence="4" type="primary">LOC110974365</name>
</gene>
<dbReference type="Proteomes" id="UP000694845">
    <property type="component" value="Unplaced"/>
</dbReference>
<dbReference type="OrthoDB" id="10132686at2759"/>
<feature type="region of interest" description="Disordered" evidence="1">
    <location>
        <begin position="214"/>
        <end position="298"/>
    </location>
</feature>
<feature type="region of interest" description="Disordered" evidence="1">
    <location>
        <begin position="314"/>
        <end position="345"/>
    </location>
</feature>
<evidence type="ECO:0000256" key="2">
    <source>
        <dbReference type="SAM" id="Phobius"/>
    </source>
</evidence>
<keyword evidence="3" id="KW-1185">Reference proteome</keyword>
<sequence length="434" mass="46102">MLSTTATEPQTTSRTPTSVPYSTTNRAPTGGTMANTTPGPVTSDEGALFYIQYWLPAVLGLILVILLVALFRRRQRSEKAPSQVNPMAHTGSNGVYYSPCSDSGPLEVDPNRDGVTGDTAVGLVLNPAYEQNISGTELERSGDFFCPAMSDTPNHFKVKGRAQSPGKVDAIHGNPPALLGNFNVGFSEGNYNPVAAGTSCDLPSARGSRYEPVAVRRSGEHLPRPDAGYDNPDEFVMPGNKPAPPMHPWKSKKQQQGDGYEEPPVGDERSPGDGAHAPITYEIPEISPGLPTSPNTDTSYEVASIDKAAPRNTLPKYAGVDMSNKATNQDNGEKSPGADSGYEAAIVPPGNTPSSAGAPVRYNYAYAYVSPTGCPPGMPIKANQYNVLQTPCKEDDGEYSMLNRNKGGGYQTSTTAPIIMPANVYNTINIASQK</sequence>
<evidence type="ECO:0000256" key="1">
    <source>
        <dbReference type="SAM" id="MobiDB-lite"/>
    </source>
</evidence>
<protein>
    <submittedName>
        <fullName evidence="4">Uncharacterized protein LOC110974365</fullName>
    </submittedName>
</protein>
<dbReference type="AlphaFoldDB" id="A0A8B7XN89"/>
<reference evidence="4" key="1">
    <citation type="submission" date="2025-08" db="UniProtKB">
        <authorList>
            <consortium name="RefSeq"/>
        </authorList>
    </citation>
    <scope>IDENTIFICATION</scope>
</reference>
<name>A0A8B7XN89_ACAPL</name>
<dbReference type="GeneID" id="110974365"/>
<feature type="region of interest" description="Disordered" evidence="1">
    <location>
        <begin position="1"/>
        <end position="39"/>
    </location>
</feature>
<dbReference type="OMA" id="YEQNISG"/>